<keyword evidence="9" id="KW-0175">Coiled coil</keyword>
<feature type="coiled-coil region" evidence="9">
    <location>
        <begin position="403"/>
        <end position="465"/>
    </location>
</feature>
<dbReference type="GO" id="GO:0006935">
    <property type="term" value="P:chemotaxis"/>
    <property type="evidence" value="ECO:0007669"/>
    <property type="project" value="UniProtKB-ARBA"/>
</dbReference>
<proteinExistence type="inferred from homology"/>
<dbReference type="STRING" id="1123397.SAMN05660831_00334"/>
<feature type="transmembrane region" description="Helical" evidence="10">
    <location>
        <begin position="12"/>
        <end position="31"/>
    </location>
</feature>
<evidence type="ECO:0000256" key="9">
    <source>
        <dbReference type="SAM" id="Coils"/>
    </source>
</evidence>
<dbReference type="GO" id="GO:0007165">
    <property type="term" value="P:signal transduction"/>
    <property type="evidence" value="ECO:0007669"/>
    <property type="project" value="UniProtKB-KW"/>
</dbReference>
<dbReference type="PROSITE" id="PS50192">
    <property type="entry name" value="T_SNARE"/>
    <property type="match status" value="1"/>
</dbReference>
<keyword evidence="5 10" id="KW-0472">Membrane</keyword>
<dbReference type="PROSITE" id="PS50885">
    <property type="entry name" value="HAMP"/>
    <property type="match status" value="1"/>
</dbReference>
<dbReference type="SMART" id="SM00283">
    <property type="entry name" value="MA"/>
    <property type="match status" value="1"/>
</dbReference>
<evidence type="ECO:0000259" key="13">
    <source>
        <dbReference type="PROSITE" id="PS50885"/>
    </source>
</evidence>
<evidence type="ECO:0000256" key="5">
    <source>
        <dbReference type="ARBA" id="ARBA00023136"/>
    </source>
</evidence>
<evidence type="ECO:0000256" key="2">
    <source>
        <dbReference type="ARBA" id="ARBA00022519"/>
    </source>
</evidence>
<dbReference type="SUPFAM" id="SSF103190">
    <property type="entry name" value="Sensory domain-like"/>
    <property type="match status" value="1"/>
</dbReference>
<dbReference type="Proteomes" id="UP000198611">
    <property type="component" value="Unassembled WGS sequence"/>
</dbReference>
<dbReference type="RefSeq" id="WP_093427009.1">
    <property type="nucleotide sequence ID" value="NZ_FOMJ01000001.1"/>
</dbReference>
<evidence type="ECO:0000256" key="3">
    <source>
        <dbReference type="ARBA" id="ARBA00022692"/>
    </source>
</evidence>
<evidence type="ECO:0000256" key="8">
    <source>
        <dbReference type="PROSITE-ProRule" id="PRU00284"/>
    </source>
</evidence>
<gene>
    <name evidence="14" type="ORF">SAMN05660831_00334</name>
</gene>
<dbReference type="CDD" id="cd11386">
    <property type="entry name" value="MCP_signal"/>
    <property type="match status" value="1"/>
</dbReference>
<dbReference type="FunFam" id="1.10.287.950:FF:000001">
    <property type="entry name" value="Methyl-accepting chemotaxis sensory transducer"/>
    <property type="match status" value="1"/>
</dbReference>
<evidence type="ECO:0000313" key="15">
    <source>
        <dbReference type="Proteomes" id="UP000198611"/>
    </source>
</evidence>
<dbReference type="PROSITE" id="PS50111">
    <property type="entry name" value="CHEMOTAXIS_TRANSDUC_2"/>
    <property type="match status" value="1"/>
</dbReference>
<dbReference type="OrthoDB" id="9781845at2"/>
<feature type="transmembrane region" description="Helical" evidence="10">
    <location>
        <begin position="288"/>
        <end position="306"/>
    </location>
</feature>
<reference evidence="14 15" key="1">
    <citation type="submission" date="2016-10" db="EMBL/GenBank/DDBJ databases">
        <authorList>
            <person name="de Groot N.N."/>
        </authorList>
    </citation>
    <scope>NUCLEOTIDE SEQUENCE [LARGE SCALE GENOMIC DNA]</scope>
    <source>
        <strain evidence="14 15">HL3</strain>
    </source>
</reference>
<feature type="domain" description="Methyl-accepting transducer" evidence="11">
    <location>
        <begin position="367"/>
        <end position="603"/>
    </location>
</feature>
<dbReference type="Pfam" id="PF00015">
    <property type="entry name" value="MCPsignal"/>
    <property type="match status" value="1"/>
</dbReference>
<organism evidence="14 15">
    <name type="scientific">Thiohalospira halophila DSM 15071</name>
    <dbReference type="NCBI Taxonomy" id="1123397"/>
    <lineage>
        <taxon>Bacteria</taxon>
        <taxon>Pseudomonadati</taxon>
        <taxon>Pseudomonadota</taxon>
        <taxon>Gammaproteobacteria</taxon>
        <taxon>Thiohalospirales</taxon>
        <taxon>Thiohalospiraceae</taxon>
        <taxon>Thiohalospira</taxon>
    </lineage>
</organism>
<dbReference type="InterPro" id="IPR029151">
    <property type="entry name" value="Sensor-like_sf"/>
</dbReference>
<dbReference type="SUPFAM" id="SSF58104">
    <property type="entry name" value="Methyl-accepting chemotaxis protein (MCP) signaling domain"/>
    <property type="match status" value="1"/>
</dbReference>
<sequence length="639" mass="68924">MLQRLRIGPRLILGVAATLLVTLAILMPLVLNQIGGIIEEAEKRELRALHDKVTGRIQAEAKVGSAVADSLAHFEPVTERFAERDRQTLREWLLPMYSFLEEEYAVRQFQFHTAPATSFLRLHRPEKYGDDLSGFRHTVVEVNEEGEAVSGLERGVAGLGIRGVVPVQHDGEQVGSVELGMSFGKPFFEEVRALQGAEANVHIALHTLRDGRLEPFASTWQAPRLMEEAALGEARDGDAFRQGELGGDPAAFYAAPVTDYSGKPIGVLEVSRDRSYYVNAYAVARNSIIGVGVLALAAGLAFAWFMGLSITRPIKGAVAAMHDIAEGDGDLTRRLDTSGSDEIAELGEAFNRFAERVQQTVSQVAGSTNQLAAASEEMSTITSETNDAIQRQRGETEQVVTAMNEMTSTVQEVARNAENAAEAAREADSSANNGSQVVNESVDAIKQLAEDVNQASETINRLGKDSESIGSVLDVIRDVADQTNLLALNAAIEAARAGEAGRGFAVVADEVRTLASRTQESTQEIQGMIERLQQAAREAVEAMETSRTRAANTVEKAGSAGEALTNITHSVSQISDMNTQIASAAEEQSTVADEINRNIVQINEISEQTAEGANQTSTSGDELARLASELQDLVNRFKY</sequence>
<dbReference type="Pfam" id="PF00672">
    <property type="entry name" value="HAMP"/>
    <property type="match status" value="1"/>
</dbReference>
<protein>
    <submittedName>
        <fullName evidence="14">Methyl-accepting chemotaxis protein</fullName>
    </submittedName>
</protein>
<accession>A0A1I1NLH3</accession>
<dbReference type="AlphaFoldDB" id="A0A1I1NLH3"/>
<evidence type="ECO:0000256" key="1">
    <source>
        <dbReference type="ARBA" id="ARBA00004429"/>
    </source>
</evidence>
<feature type="domain" description="HAMP" evidence="13">
    <location>
        <begin position="308"/>
        <end position="362"/>
    </location>
</feature>
<dbReference type="GO" id="GO:0005886">
    <property type="term" value="C:plasma membrane"/>
    <property type="evidence" value="ECO:0007669"/>
    <property type="project" value="UniProtKB-SubCell"/>
</dbReference>
<dbReference type="InterPro" id="IPR000727">
    <property type="entry name" value="T_SNARE_dom"/>
</dbReference>
<evidence type="ECO:0000256" key="6">
    <source>
        <dbReference type="ARBA" id="ARBA00023224"/>
    </source>
</evidence>
<comment type="similarity">
    <text evidence="7">Belongs to the methyl-accepting chemotaxis (MCP) protein family.</text>
</comment>
<dbReference type="EMBL" id="FOMJ01000001">
    <property type="protein sequence ID" value="SFC98499.1"/>
    <property type="molecule type" value="Genomic_DNA"/>
</dbReference>
<dbReference type="SMART" id="SM00304">
    <property type="entry name" value="HAMP"/>
    <property type="match status" value="2"/>
</dbReference>
<keyword evidence="3 10" id="KW-0812">Transmembrane</keyword>
<evidence type="ECO:0000259" key="12">
    <source>
        <dbReference type="PROSITE" id="PS50192"/>
    </source>
</evidence>
<keyword evidence="4 10" id="KW-1133">Transmembrane helix</keyword>
<evidence type="ECO:0000256" key="7">
    <source>
        <dbReference type="ARBA" id="ARBA00029447"/>
    </source>
</evidence>
<dbReference type="InterPro" id="IPR004089">
    <property type="entry name" value="MCPsignal_dom"/>
</dbReference>
<evidence type="ECO:0000259" key="11">
    <source>
        <dbReference type="PROSITE" id="PS50111"/>
    </source>
</evidence>
<evidence type="ECO:0000313" key="14">
    <source>
        <dbReference type="EMBL" id="SFC98499.1"/>
    </source>
</evidence>
<dbReference type="InterPro" id="IPR003660">
    <property type="entry name" value="HAMP_dom"/>
</dbReference>
<dbReference type="InterPro" id="IPR029150">
    <property type="entry name" value="dCache_3"/>
</dbReference>
<dbReference type="PANTHER" id="PTHR32089">
    <property type="entry name" value="METHYL-ACCEPTING CHEMOTAXIS PROTEIN MCPB"/>
    <property type="match status" value="1"/>
</dbReference>
<evidence type="ECO:0000256" key="10">
    <source>
        <dbReference type="SAM" id="Phobius"/>
    </source>
</evidence>
<dbReference type="Gene3D" id="3.30.450.20">
    <property type="entry name" value="PAS domain"/>
    <property type="match status" value="1"/>
</dbReference>
<name>A0A1I1NLH3_9GAMM</name>
<keyword evidence="2" id="KW-1003">Cell membrane</keyword>
<keyword evidence="2" id="KW-0997">Cell inner membrane</keyword>
<dbReference type="Gene3D" id="1.10.287.950">
    <property type="entry name" value="Methyl-accepting chemotaxis protein"/>
    <property type="match status" value="1"/>
</dbReference>
<comment type="subcellular location">
    <subcellularLocation>
        <location evidence="1">Cell inner membrane</location>
        <topology evidence="1">Multi-pass membrane protein</topology>
    </subcellularLocation>
</comment>
<keyword evidence="6 8" id="KW-0807">Transducer</keyword>
<dbReference type="CDD" id="cd06225">
    <property type="entry name" value="HAMP"/>
    <property type="match status" value="1"/>
</dbReference>
<keyword evidence="15" id="KW-1185">Reference proteome</keyword>
<evidence type="ECO:0000256" key="4">
    <source>
        <dbReference type="ARBA" id="ARBA00022989"/>
    </source>
</evidence>
<dbReference type="PANTHER" id="PTHR32089:SF119">
    <property type="entry name" value="METHYL-ACCEPTING CHEMOTAXIS PROTEIN CTPL"/>
    <property type="match status" value="1"/>
</dbReference>
<dbReference type="Pfam" id="PF14827">
    <property type="entry name" value="dCache_3"/>
    <property type="match status" value="1"/>
</dbReference>
<feature type="coiled-coil region" evidence="9">
    <location>
        <begin position="518"/>
        <end position="549"/>
    </location>
</feature>
<feature type="domain" description="T-SNARE coiled-coil homology" evidence="12">
    <location>
        <begin position="562"/>
        <end position="599"/>
    </location>
</feature>